<keyword evidence="1" id="KW-0175">Coiled coil</keyword>
<dbReference type="Gene3D" id="1.10.287.1490">
    <property type="match status" value="1"/>
</dbReference>
<proteinExistence type="predicted"/>
<name>A0A0F9GUZ8_9ZZZZ</name>
<organism evidence="3">
    <name type="scientific">marine sediment metagenome</name>
    <dbReference type="NCBI Taxonomy" id="412755"/>
    <lineage>
        <taxon>unclassified sequences</taxon>
        <taxon>metagenomes</taxon>
        <taxon>ecological metagenomes</taxon>
    </lineage>
</organism>
<sequence>MACPSPLRFRNFIIREVKIRLEDIQKENQNDLILPKSFSYKEDYVEDVYNDFWEKKKIIKKEIKKPNYIMDNFEDILGEINQTQEVLCIITDDIASNKIVDTLLELQKKNIRIYLIIEDPRDNNGKIKEEKLKLLKQIVNKILIRTLDNVNGHIILIDPHKKSLLKGLITNSRLIDLGDNYREGFIKINLSKNQIREGFEVFKNLFWNFAQTEIINENRLLDPIKIKDSPFKLNENNSNDFLIDYEEYKGLSKNIVELIEGCEENLIISSENLFFPDPIKKILSKKIQVIPGQNQLVIPRLIWPDPIFPARINNSSIYGTDNVNFNFIITDNMNGIFILNGFQNDKQIQFGICLNEPQLKKIQNLFIYIEQATEYEYFYEKKLKDIRRDIEKYNDKSHKYEVQDIKNSEIISIDDIQAENIDAFLNENEQPDLKKYKKKGLKRIEYQWNLLPPYLPTKAEKSNIYSDWDNTQANFEEITENINANLEILLKIIEDHESVRLESFFLGKKQKFKEISRNVLQFTELDLRTINISESFKEANNLSDVCNELKVHLGEIVLEIKKDKEIAVLTQQIDDLNKKREAYQSELNNFETEITQKEEILNEKKGTYNEITSKKKKRKKDNEPQENIKELKAIIKKIEQEIKSISKKKSQNLKQVSAVDKNIENIIIKLKSLESSISSEKDKKKRKIDELDGFREIMKSSPTKKKSKSSEDSETIFKNLDYEPNIPKESHS</sequence>
<feature type="coiled-coil region" evidence="1">
    <location>
        <begin position="566"/>
        <end position="690"/>
    </location>
</feature>
<evidence type="ECO:0000313" key="3">
    <source>
        <dbReference type="EMBL" id="KKM02660.1"/>
    </source>
</evidence>
<comment type="caution">
    <text evidence="3">The sequence shown here is derived from an EMBL/GenBank/DDBJ whole genome shotgun (WGS) entry which is preliminary data.</text>
</comment>
<dbReference type="AlphaFoldDB" id="A0A0F9GUZ8"/>
<feature type="non-terminal residue" evidence="3">
    <location>
        <position position="732"/>
    </location>
</feature>
<evidence type="ECO:0000256" key="1">
    <source>
        <dbReference type="SAM" id="Coils"/>
    </source>
</evidence>
<dbReference type="EMBL" id="LAZR01016872">
    <property type="protein sequence ID" value="KKM02660.1"/>
    <property type="molecule type" value="Genomic_DNA"/>
</dbReference>
<reference evidence="3" key="1">
    <citation type="journal article" date="2015" name="Nature">
        <title>Complex archaea that bridge the gap between prokaryotes and eukaryotes.</title>
        <authorList>
            <person name="Spang A."/>
            <person name="Saw J.H."/>
            <person name="Jorgensen S.L."/>
            <person name="Zaremba-Niedzwiedzka K."/>
            <person name="Martijn J."/>
            <person name="Lind A.E."/>
            <person name="van Eijk R."/>
            <person name="Schleper C."/>
            <person name="Guy L."/>
            <person name="Ettema T.J."/>
        </authorList>
    </citation>
    <scope>NUCLEOTIDE SEQUENCE</scope>
</reference>
<feature type="region of interest" description="Disordered" evidence="2">
    <location>
        <begin position="693"/>
        <end position="732"/>
    </location>
</feature>
<protein>
    <recommendedName>
        <fullName evidence="4">Phospholipase D-like domain-containing protein</fullName>
    </recommendedName>
</protein>
<gene>
    <name evidence="3" type="ORF">LCGC14_1782220</name>
</gene>
<accession>A0A0F9GUZ8</accession>
<evidence type="ECO:0008006" key="4">
    <source>
        <dbReference type="Google" id="ProtNLM"/>
    </source>
</evidence>
<evidence type="ECO:0000256" key="2">
    <source>
        <dbReference type="SAM" id="MobiDB-lite"/>
    </source>
</evidence>